<evidence type="ECO:0000313" key="6">
    <source>
        <dbReference type="EMBL" id="KKM22068.1"/>
    </source>
</evidence>
<dbReference type="Gene3D" id="1.10.10.60">
    <property type="entry name" value="Homeodomain-like"/>
    <property type="match status" value="1"/>
</dbReference>
<dbReference type="InterPro" id="IPR018062">
    <property type="entry name" value="HTH_AraC-typ_CS"/>
</dbReference>
<name>A0A0F9KIV5_9ZZZZ</name>
<dbReference type="GO" id="GO:0043565">
    <property type="term" value="F:sequence-specific DNA binding"/>
    <property type="evidence" value="ECO:0007669"/>
    <property type="project" value="InterPro"/>
</dbReference>
<proteinExistence type="predicted"/>
<keyword evidence="3" id="KW-0804">Transcription</keyword>
<dbReference type="InterPro" id="IPR009057">
    <property type="entry name" value="Homeodomain-like_sf"/>
</dbReference>
<dbReference type="InterPro" id="IPR018060">
    <property type="entry name" value="HTH_AraC"/>
</dbReference>
<evidence type="ECO:0000256" key="2">
    <source>
        <dbReference type="ARBA" id="ARBA00023125"/>
    </source>
</evidence>
<sequence>MTRVQVSVLVENGFVATELALVQDVLRIATRLGRVNSFDLQVCTTADSDLVEALGGMMVRAVPLPLQNAQAPDHLIVLGGAGIGARFLKLLPRLRWCQRMGQEILLMSDAAFEWQKLNTESDQIATHWEDQQVRSMAICESGGSLPLYTRTGRVTTAAGMISAADVILGQIVAPRSTWLAQAVGNVLLIDRIRNGATRQPRSENDVNALRLVRLETAIAAMEENLDYPLPIAELAAIANVSTRQFERKFKLYLGQSPGAFYRLLRLRRAQTLIEQTALPVYEISVACGFGSPQNFSKLYASTFGITPSRRRAQLSANAAPHRSISHSQGFQNAPVPLSTR</sequence>
<organism evidence="6">
    <name type="scientific">marine sediment metagenome</name>
    <dbReference type="NCBI Taxonomy" id="412755"/>
    <lineage>
        <taxon>unclassified sequences</taxon>
        <taxon>metagenomes</taxon>
        <taxon>ecological metagenomes</taxon>
    </lineage>
</organism>
<dbReference type="SUPFAM" id="SSF46689">
    <property type="entry name" value="Homeodomain-like"/>
    <property type="match status" value="2"/>
</dbReference>
<dbReference type="PANTHER" id="PTHR46796">
    <property type="entry name" value="HTH-TYPE TRANSCRIPTIONAL ACTIVATOR RHAS-RELATED"/>
    <property type="match status" value="1"/>
</dbReference>
<dbReference type="PROSITE" id="PS00041">
    <property type="entry name" value="HTH_ARAC_FAMILY_1"/>
    <property type="match status" value="1"/>
</dbReference>
<evidence type="ECO:0000256" key="1">
    <source>
        <dbReference type="ARBA" id="ARBA00023015"/>
    </source>
</evidence>
<comment type="caution">
    <text evidence="6">The sequence shown here is derived from an EMBL/GenBank/DDBJ whole genome shotgun (WGS) entry which is preliminary data.</text>
</comment>
<evidence type="ECO:0000256" key="3">
    <source>
        <dbReference type="ARBA" id="ARBA00023163"/>
    </source>
</evidence>
<dbReference type="Gene3D" id="3.40.50.880">
    <property type="match status" value="1"/>
</dbReference>
<dbReference type="Pfam" id="PF12833">
    <property type="entry name" value="HTH_18"/>
    <property type="match status" value="1"/>
</dbReference>
<dbReference type="GO" id="GO:0003700">
    <property type="term" value="F:DNA-binding transcription factor activity"/>
    <property type="evidence" value="ECO:0007669"/>
    <property type="project" value="InterPro"/>
</dbReference>
<dbReference type="EMBL" id="LAZR01013414">
    <property type="protein sequence ID" value="KKM22068.1"/>
    <property type="molecule type" value="Genomic_DNA"/>
</dbReference>
<dbReference type="PROSITE" id="PS01124">
    <property type="entry name" value="HTH_ARAC_FAMILY_2"/>
    <property type="match status" value="1"/>
</dbReference>
<dbReference type="AlphaFoldDB" id="A0A0F9KIV5"/>
<feature type="region of interest" description="Disordered" evidence="4">
    <location>
        <begin position="316"/>
        <end position="340"/>
    </location>
</feature>
<gene>
    <name evidence="6" type="ORF">LCGC14_1629100</name>
</gene>
<reference evidence="6" key="1">
    <citation type="journal article" date="2015" name="Nature">
        <title>Complex archaea that bridge the gap between prokaryotes and eukaryotes.</title>
        <authorList>
            <person name="Spang A."/>
            <person name="Saw J.H."/>
            <person name="Jorgensen S.L."/>
            <person name="Zaremba-Niedzwiedzka K."/>
            <person name="Martijn J."/>
            <person name="Lind A.E."/>
            <person name="van Eijk R."/>
            <person name="Schleper C."/>
            <person name="Guy L."/>
            <person name="Ettema T.J."/>
        </authorList>
    </citation>
    <scope>NUCLEOTIDE SEQUENCE</scope>
</reference>
<dbReference type="InterPro" id="IPR050204">
    <property type="entry name" value="AraC_XylS_family_regulators"/>
</dbReference>
<accession>A0A0F9KIV5</accession>
<dbReference type="SMART" id="SM00342">
    <property type="entry name" value="HTH_ARAC"/>
    <property type="match status" value="1"/>
</dbReference>
<dbReference type="InterPro" id="IPR029062">
    <property type="entry name" value="Class_I_gatase-like"/>
</dbReference>
<evidence type="ECO:0000259" key="5">
    <source>
        <dbReference type="PROSITE" id="PS01124"/>
    </source>
</evidence>
<keyword evidence="2" id="KW-0238">DNA-binding</keyword>
<dbReference type="SUPFAM" id="SSF52317">
    <property type="entry name" value="Class I glutamine amidotransferase-like"/>
    <property type="match status" value="1"/>
</dbReference>
<feature type="domain" description="HTH araC/xylS-type" evidence="5">
    <location>
        <begin position="215"/>
        <end position="313"/>
    </location>
</feature>
<keyword evidence="1" id="KW-0805">Transcription regulation</keyword>
<evidence type="ECO:0000256" key="4">
    <source>
        <dbReference type="SAM" id="MobiDB-lite"/>
    </source>
</evidence>
<protein>
    <recommendedName>
        <fullName evidence="5">HTH araC/xylS-type domain-containing protein</fullName>
    </recommendedName>
</protein>